<feature type="chain" id="PRO_5026863299" evidence="3">
    <location>
        <begin position="25"/>
        <end position="361"/>
    </location>
</feature>
<evidence type="ECO:0000313" key="5">
    <source>
        <dbReference type="EMBL" id="MRG90626.1"/>
    </source>
</evidence>
<organism evidence="5 6">
    <name type="scientific">Polyangium spumosum</name>
    <dbReference type="NCBI Taxonomy" id="889282"/>
    <lineage>
        <taxon>Bacteria</taxon>
        <taxon>Pseudomonadati</taxon>
        <taxon>Myxococcota</taxon>
        <taxon>Polyangia</taxon>
        <taxon>Polyangiales</taxon>
        <taxon>Polyangiaceae</taxon>
        <taxon>Polyangium</taxon>
    </lineage>
</organism>
<keyword evidence="2" id="KW-0812">Transmembrane</keyword>
<evidence type="ECO:0000256" key="3">
    <source>
        <dbReference type="SAM" id="SignalP"/>
    </source>
</evidence>
<keyword evidence="3" id="KW-0732">Signal</keyword>
<dbReference type="InterPro" id="IPR013229">
    <property type="entry name" value="PEGA"/>
</dbReference>
<dbReference type="AlphaFoldDB" id="A0A6N7PIH8"/>
<keyword evidence="6" id="KW-1185">Reference proteome</keyword>
<keyword evidence="2" id="KW-1133">Transmembrane helix</keyword>
<dbReference type="RefSeq" id="WP_153817519.1">
    <property type="nucleotide sequence ID" value="NZ_WJIE01000001.1"/>
</dbReference>
<feature type="region of interest" description="Disordered" evidence="1">
    <location>
        <begin position="211"/>
        <end position="241"/>
    </location>
</feature>
<feature type="domain" description="PEGA" evidence="4">
    <location>
        <begin position="140"/>
        <end position="202"/>
    </location>
</feature>
<dbReference type="Gene3D" id="1.25.40.10">
    <property type="entry name" value="Tetratricopeptide repeat domain"/>
    <property type="match status" value="1"/>
</dbReference>
<accession>A0A6N7PIH8</accession>
<sequence>MKKSRRIALAVALSLPVIPLVVSAQQPAGGAPTPAPAEKQAEPTKEAKEEASRRFKRGIELFGEGDYRAALVEFRRANELAPNYNVLYNIGNVYFQLQDYANALISFEKYLAAGGANIDPKRRADVEKDIEKLRTRVARVEITTSVPDADVTIDDVPVGKTPFAKPILVNPGRHRIVATKEGRTSASKLIEVASFDSERVTLDLAEITKPTETGTAPTALPTATATTPATTSTGPVTPPPPPPKSIPWAGWGVTGALAVGAIATGALALSKNSELADLRTLEAGETPPTKQALEDAASSTGTMALVSDIFTGAAVVAGVVTLVFTLRDPAPPAGTAPAKTGFVKRLDLGVSPTGVNISGSF</sequence>
<comment type="caution">
    <text evidence="5">The sequence shown here is derived from an EMBL/GenBank/DDBJ whole genome shotgun (WGS) entry which is preliminary data.</text>
</comment>
<dbReference type="EMBL" id="WJIE01000001">
    <property type="protein sequence ID" value="MRG90626.1"/>
    <property type="molecule type" value="Genomic_DNA"/>
</dbReference>
<keyword evidence="2" id="KW-0472">Membrane</keyword>
<evidence type="ECO:0000313" key="6">
    <source>
        <dbReference type="Proteomes" id="UP000440224"/>
    </source>
</evidence>
<evidence type="ECO:0000256" key="1">
    <source>
        <dbReference type="SAM" id="MobiDB-lite"/>
    </source>
</evidence>
<dbReference type="OrthoDB" id="5507504at2"/>
<evidence type="ECO:0000259" key="4">
    <source>
        <dbReference type="Pfam" id="PF08308"/>
    </source>
</evidence>
<feature type="region of interest" description="Disordered" evidence="1">
    <location>
        <begin position="28"/>
        <end position="51"/>
    </location>
</feature>
<feature type="compositionally biased region" description="Low complexity" evidence="1">
    <location>
        <begin position="211"/>
        <end position="235"/>
    </location>
</feature>
<feature type="transmembrane region" description="Helical" evidence="2">
    <location>
        <begin position="248"/>
        <end position="269"/>
    </location>
</feature>
<dbReference type="Proteomes" id="UP000440224">
    <property type="component" value="Unassembled WGS sequence"/>
</dbReference>
<name>A0A6N7PIH8_9BACT</name>
<evidence type="ECO:0000256" key="2">
    <source>
        <dbReference type="SAM" id="Phobius"/>
    </source>
</evidence>
<dbReference type="InterPro" id="IPR011990">
    <property type="entry name" value="TPR-like_helical_dom_sf"/>
</dbReference>
<dbReference type="Pfam" id="PF13181">
    <property type="entry name" value="TPR_8"/>
    <property type="match status" value="1"/>
</dbReference>
<reference evidence="5 6" key="1">
    <citation type="submission" date="2019-10" db="EMBL/GenBank/DDBJ databases">
        <title>A soil myxobacterium in the family Polyangiaceae.</title>
        <authorList>
            <person name="Li Y."/>
            <person name="Wang J."/>
        </authorList>
    </citation>
    <scope>NUCLEOTIDE SEQUENCE [LARGE SCALE GENOMIC DNA]</scope>
    <source>
        <strain evidence="5 6">DSM 14734</strain>
    </source>
</reference>
<gene>
    <name evidence="5" type="ORF">GF068_01610</name>
</gene>
<dbReference type="InterPro" id="IPR019734">
    <property type="entry name" value="TPR_rpt"/>
</dbReference>
<dbReference type="SMART" id="SM00028">
    <property type="entry name" value="TPR"/>
    <property type="match status" value="2"/>
</dbReference>
<feature type="compositionally biased region" description="Basic and acidic residues" evidence="1">
    <location>
        <begin position="39"/>
        <end position="51"/>
    </location>
</feature>
<dbReference type="Pfam" id="PF08308">
    <property type="entry name" value="PEGA"/>
    <property type="match status" value="1"/>
</dbReference>
<dbReference type="SUPFAM" id="SSF48452">
    <property type="entry name" value="TPR-like"/>
    <property type="match status" value="1"/>
</dbReference>
<protein>
    <submittedName>
        <fullName evidence="5">PEGA domain-containing protein</fullName>
    </submittedName>
</protein>
<feature type="signal peptide" evidence="3">
    <location>
        <begin position="1"/>
        <end position="24"/>
    </location>
</feature>
<proteinExistence type="predicted"/>